<evidence type="ECO:0000256" key="3">
    <source>
        <dbReference type="ARBA" id="ARBA00022670"/>
    </source>
</evidence>
<keyword evidence="6 7" id="KW-0472">Membrane</keyword>
<feature type="transmembrane region" description="Helical" evidence="7">
    <location>
        <begin position="20"/>
        <end position="44"/>
    </location>
</feature>
<comment type="caution">
    <text evidence="9">The sequence shown here is derived from an EMBL/GenBank/DDBJ whole genome shotgun (WGS) entry which is preliminary data.</text>
</comment>
<sequence length="619" mass="67672">MADKSPGFFRRTLGGLWNLITWIRVTLLNVFFLVILIAVVAAIWPKDPLEVPNKTLLKVAPTGVLVDQYTHIDPFAKVIDSQDSEPAETRVKDLIEAITFAAEDDRIEGLVLELDSLVGGGISKLEEIGDALTVFKESGKPIYAQGSNLTQQQYYLASYADEVNLNPLGSVLITGFSTYRNYYKDAIDNLKISMHVFRTGDYKDAMEPFIRNSMSDASREHNQCWLNQLWSVYTGQIEQLRDLPEGSINDYIATMDAKLKELNGNAAKLALDAGLVDSLVAPKQWRSELGDTYGANNDGSYKSFDYLDYLSIERSLEFPEPDTIALIVARGTIKSGYQPAGQIGDKSFLELLDQVKQDPTVKALVVRIDSGGGGVYASENIRQGLMEIREKGIPIVVSMGTVAASGGYWIATPADEIWATPTTITGSIGVFGAFVTLEDSLKHLGINTDGIGTSELAGAIRADRALSPMAQSLLQQGINHMYQQFIELVAQARDTTPEAIDQIAQGRVWSGQSALELGLVDELGNLEQAIASAAELAEIETYTVETIEQELSPFEQFVSQVSQSHVAGLIQSSLESQQVGLPPALIQHYKALAEPLNFAQSLTDPRGVYALCFECVQPQ</sequence>
<dbReference type="InterPro" id="IPR002142">
    <property type="entry name" value="Peptidase_S49"/>
</dbReference>
<dbReference type="InterPro" id="IPR004635">
    <property type="entry name" value="Pept_S49_SppA"/>
</dbReference>
<evidence type="ECO:0000256" key="7">
    <source>
        <dbReference type="SAM" id="Phobius"/>
    </source>
</evidence>
<evidence type="ECO:0000256" key="5">
    <source>
        <dbReference type="ARBA" id="ARBA00022825"/>
    </source>
</evidence>
<comment type="similarity">
    <text evidence="2">Belongs to the peptidase S49 family.</text>
</comment>
<keyword evidence="7" id="KW-1133">Transmembrane helix</keyword>
<dbReference type="NCBIfam" id="TIGR00705">
    <property type="entry name" value="SppA_67K"/>
    <property type="match status" value="1"/>
</dbReference>
<dbReference type="EMBL" id="BAABWN010000001">
    <property type="protein sequence ID" value="GAA6166538.1"/>
    <property type="molecule type" value="Genomic_DNA"/>
</dbReference>
<keyword evidence="4" id="KW-0378">Hydrolase</keyword>
<dbReference type="Pfam" id="PF01343">
    <property type="entry name" value="Peptidase_S49"/>
    <property type="match status" value="2"/>
</dbReference>
<dbReference type="InterPro" id="IPR029045">
    <property type="entry name" value="ClpP/crotonase-like_dom_sf"/>
</dbReference>
<protein>
    <submittedName>
        <fullName evidence="9">Signal peptide peptidase SppA</fullName>
    </submittedName>
</protein>
<dbReference type="InterPro" id="IPR004634">
    <property type="entry name" value="Pept_S49_pIV"/>
</dbReference>
<evidence type="ECO:0000313" key="10">
    <source>
        <dbReference type="Proteomes" id="UP001465153"/>
    </source>
</evidence>
<evidence type="ECO:0000256" key="4">
    <source>
        <dbReference type="ARBA" id="ARBA00022801"/>
    </source>
</evidence>
<evidence type="ECO:0000313" key="9">
    <source>
        <dbReference type="EMBL" id="GAA6166538.1"/>
    </source>
</evidence>
<dbReference type="PIRSF" id="PIRSF001217">
    <property type="entry name" value="Protease_4_SppA"/>
    <property type="match status" value="1"/>
</dbReference>
<comment type="subcellular location">
    <subcellularLocation>
        <location evidence="1">Membrane</location>
    </subcellularLocation>
</comment>
<dbReference type="PANTHER" id="PTHR33209:SF1">
    <property type="entry name" value="PEPTIDASE S49 DOMAIN-CONTAINING PROTEIN"/>
    <property type="match status" value="1"/>
</dbReference>
<keyword evidence="7" id="KW-0812">Transmembrane</keyword>
<evidence type="ECO:0000256" key="2">
    <source>
        <dbReference type="ARBA" id="ARBA00008683"/>
    </source>
</evidence>
<keyword evidence="10" id="KW-1185">Reference proteome</keyword>
<accession>A0ABQ0A4U6</accession>
<dbReference type="CDD" id="cd07023">
    <property type="entry name" value="S49_Sppa_N_C"/>
    <property type="match status" value="1"/>
</dbReference>
<dbReference type="NCBIfam" id="TIGR00706">
    <property type="entry name" value="SppA_dom"/>
    <property type="match status" value="1"/>
</dbReference>
<dbReference type="SUPFAM" id="SSF52096">
    <property type="entry name" value="ClpP/crotonase"/>
    <property type="match status" value="2"/>
</dbReference>
<dbReference type="Gene3D" id="6.20.330.10">
    <property type="match status" value="1"/>
</dbReference>
<reference evidence="9 10" key="1">
    <citation type="submission" date="2024-04" db="EMBL/GenBank/DDBJ databases">
        <title>Draft genome sequence of Sessilibacter corallicola NBRC 116591.</title>
        <authorList>
            <person name="Miyakawa T."/>
            <person name="Kusuya Y."/>
            <person name="Miura T."/>
        </authorList>
    </citation>
    <scope>NUCLEOTIDE SEQUENCE [LARGE SCALE GENOMIC DNA]</scope>
    <source>
        <strain evidence="9 10">KU-00831-HH</strain>
    </source>
</reference>
<evidence type="ECO:0000256" key="6">
    <source>
        <dbReference type="ARBA" id="ARBA00023136"/>
    </source>
</evidence>
<feature type="domain" description="Peptidase S49" evidence="8">
    <location>
        <begin position="135"/>
        <end position="281"/>
    </location>
</feature>
<dbReference type="RefSeq" id="WP_353301444.1">
    <property type="nucleotide sequence ID" value="NZ_BAABWN010000001.1"/>
</dbReference>
<feature type="domain" description="Peptidase S49" evidence="8">
    <location>
        <begin position="388"/>
        <end position="539"/>
    </location>
</feature>
<gene>
    <name evidence="9" type="primary">sppA_1</name>
    <name evidence="9" type="ORF">NBRC116591_03480</name>
</gene>
<evidence type="ECO:0000256" key="1">
    <source>
        <dbReference type="ARBA" id="ARBA00004370"/>
    </source>
</evidence>
<keyword evidence="3" id="KW-0645">Protease</keyword>
<proteinExistence type="inferred from homology"/>
<dbReference type="Gene3D" id="3.90.226.10">
    <property type="entry name" value="2-enoyl-CoA Hydratase, Chain A, domain 1"/>
    <property type="match status" value="3"/>
</dbReference>
<evidence type="ECO:0000259" key="8">
    <source>
        <dbReference type="Pfam" id="PF01343"/>
    </source>
</evidence>
<dbReference type="PANTHER" id="PTHR33209">
    <property type="entry name" value="PROTEASE 4"/>
    <property type="match status" value="1"/>
</dbReference>
<dbReference type="InterPro" id="IPR047217">
    <property type="entry name" value="S49_SppA_67K_type_N"/>
</dbReference>
<name>A0ABQ0A4U6_9GAMM</name>
<organism evidence="9 10">
    <name type="scientific">Sessilibacter corallicola</name>
    <dbReference type="NCBI Taxonomy" id="2904075"/>
    <lineage>
        <taxon>Bacteria</taxon>
        <taxon>Pseudomonadati</taxon>
        <taxon>Pseudomonadota</taxon>
        <taxon>Gammaproteobacteria</taxon>
        <taxon>Cellvibrionales</taxon>
        <taxon>Cellvibrionaceae</taxon>
        <taxon>Sessilibacter</taxon>
    </lineage>
</organism>
<keyword evidence="5" id="KW-0720">Serine protease</keyword>
<dbReference type="InterPro" id="IPR047272">
    <property type="entry name" value="S49_SppA_C"/>
</dbReference>
<dbReference type="Proteomes" id="UP001465153">
    <property type="component" value="Unassembled WGS sequence"/>
</dbReference>
<dbReference type="CDD" id="cd07018">
    <property type="entry name" value="S49_SppA_67K_type"/>
    <property type="match status" value="1"/>
</dbReference>